<feature type="non-terminal residue" evidence="1">
    <location>
        <position position="1"/>
    </location>
</feature>
<sequence length="90" mass="10344">MTSSQLSAGILMTSSQLSTRYTHDIKSAEYQLSTRHTHDIKLAEYRYTHDIKLAEYRYTHDIKSAQYQVYSRHQVSSVPGILMTSSQLST</sequence>
<evidence type="ECO:0000313" key="2">
    <source>
        <dbReference type="Proteomes" id="UP000594638"/>
    </source>
</evidence>
<comment type="caution">
    <text evidence="1">The sequence shown here is derived from an EMBL/GenBank/DDBJ whole genome shotgun (WGS) entry which is preliminary data.</text>
</comment>
<dbReference type="Gramene" id="OE9A101109T1">
    <property type="protein sequence ID" value="OE9A101109C1"/>
    <property type="gene ID" value="OE9A101109"/>
</dbReference>
<dbReference type="Proteomes" id="UP000594638">
    <property type="component" value="Unassembled WGS sequence"/>
</dbReference>
<name>A0A8S0TFZ4_OLEEU</name>
<accession>A0A8S0TFZ4</accession>
<gene>
    <name evidence="1" type="ORF">OLEA9_A101109</name>
</gene>
<protein>
    <submittedName>
        <fullName evidence="1">Uncharacterized protein</fullName>
    </submittedName>
</protein>
<organism evidence="1 2">
    <name type="scientific">Olea europaea subsp. europaea</name>
    <dbReference type="NCBI Taxonomy" id="158383"/>
    <lineage>
        <taxon>Eukaryota</taxon>
        <taxon>Viridiplantae</taxon>
        <taxon>Streptophyta</taxon>
        <taxon>Embryophyta</taxon>
        <taxon>Tracheophyta</taxon>
        <taxon>Spermatophyta</taxon>
        <taxon>Magnoliopsida</taxon>
        <taxon>eudicotyledons</taxon>
        <taxon>Gunneridae</taxon>
        <taxon>Pentapetalae</taxon>
        <taxon>asterids</taxon>
        <taxon>lamiids</taxon>
        <taxon>Lamiales</taxon>
        <taxon>Oleaceae</taxon>
        <taxon>Oleeae</taxon>
        <taxon>Olea</taxon>
    </lineage>
</organism>
<dbReference type="AlphaFoldDB" id="A0A8S0TFZ4"/>
<keyword evidence="2" id="KW-1185">Reference proteome</keyword>
<evidence type="ECO:0000313" key="1">
    <source>
        <dbReference type="EMBL" id="CAA3004307.1"/>
    </source>
</evidence>
<proteinExistence type="predicted"/>
<reference evidence="1 2" key="1">
    <citation type="submission" date="2019-12" db="EMBL/GenBank/DDBJ databases">
        <authorList>
            <person name="Alioto T."/>
            <person name="Alioto T."/>
            <person name="Gomez Garrido J."/>
        </authorList>
    </citation>
    <scope>NUCLEOTIDE SEQUENCE [LARGE SCALE GENOMIC DNA]</scope>
</reference>
<dbReference type="EMBL" id="CACTIH010006164">
    <property type="protein sequence ID" value="CAA3004307.1"/>
    <property type="molecule type" value="Genomic_DNA"/>
</dbReference>